<dbReference type="RefSeq" id="WP_274187075.1">
    <property type="nucleotide sequence ID" value="NZ_BAABHN010000049.1"/>
</dbReference>
<comment type="caution">
    <text evidence="5">The sequence shown here is derived from an EMBL/GenBank/DDBJ whole genome shotgun (WGS) entry which is preliminary data.</text>
</comment>
<keyword evidence="6" id="KW-1185">Reference proteome</keyword>
<feature type="domain" description="HTH luxR-type" evidence="4">
    <location>
        <begin position="749"/>
        <end position="814"/>
    </location>
</feature>
<dbReference type="PROSITE" id="PS50043">
    <property type="entry name" value="HTH_LUXR_2"/>
    <property type="match status" value="1"/>
</dbReference>
<accession>A0ABV9RNH2</accession>
<evidence type="ECO:0000259" key="4">
    <source>
        <dbReference type="PROSITE" id="PS50043"/>
    </source>
</evidence>
<dbReference type="Gene3D" id="1.10.10.10">
    <property type="entry name" value="Winged helix-like DNA-binding domain superfamily/Winged helix DNA-binding domain"/>
    <property type="match status" value="1"/>
</dbReference>
<dbReference type="Pfam" id="PF00196">
    <property type="entry name" value="GerE"/>
    <property type="match status" value="1"/>
</dbReference>
<dbReference type="Pfam" id="PF25873">
    <property type="entry name" value="WHD_MalT"/>
    <property type="match status" value="1"/>
</dbReference>
<dbReference type="InterPro" id="IPR036388">
    <property type="entry name" value="WH-like_DNA-bd_sf"/>
</dbReference>
<dbReference type="SMART" id="SM00421">
    <property type="entry name" value="HTH_LUXR"/>
    <property type="match status" value="1"/>
</dbReference>
<dbReference type="PANTHER" id="PTHR44688">
    <property type="entry name" value="DNA-BINDING TRANSCRIPTIONAL ACTIVATOR DEVR_DOSR"/>
    <property type="match status" value="1"/>
</dbReference>
<name>A0ABV9RNH2_9PSEU</name>
<dbReference type="PRINTS" id="PR00038">
    <property type="entry name" value="HTHLUXR"/>
</dbReference>
<dbReference type="InterPro" id="IPR000792">
    <property type="entry name" value="Tscrpt_reg_LuxR_C"/>
</dbReference>
<evidence type="ECO:0000313" key="6">
    <source>
        <dbReference type="Proteomes" id="UP001595909"/>
    </source>
</evidence>
<sequence>MPPDVVDRPELFAGFDAPDAPGVGLVSAPAGYGKTLALAGWAAGHARTAWVSLDRHDDAHLLWSAILAALVRDPGARAEVHDLAPPRGADDRDFLARFCDALDVPDPPITLVLDDVHEVGDAAAMGELRSLVLYRPRGLRLLLSSRFDPPLSLPRLRLEGRLWDLRADRLAFSPAETALLAERAGLTLSADETRRLQQQTGGWAAGLRLAVQAMRKAESPEAFLAAFSGDDRSVADYLVGEVLDILPAPIREFLTLASITDPLPGALAVEITGREDAVEVLERLERETSLCEELAGDQHEYRILELLRTYLFAELHRRRPVLAAELHGRAARWWAARDAPVAALEHARRGDDPALLAELLDRFALRLALTGNHAPLRRVLASAPGEGPPGGAPTTAATALGTGLVLDAEDLRTLRAAVADVLTAGSPDGPVLAVLEALDRGLGDLLTTDLDGARDGLEDALGIACRHGFDFAAVQCRTLLAYVAAVQGDHVGARTLSGEALGEGVAAPAPRAPWEPSAWVTLAYVLHAYAALQQGDPETARSSTETALSRPVETVGPTLRYALRVVGGAARTDEGEPADGLAEIRRARTELAGHPLPARLEAIAALFEHRAALRLGHPAGATDGASGLAGRAGASAEVALLTAWTELDRDRAGSASARVAGIVAGTQVPLLPHVVVEAQVVQATVDVRAGDVAAARRCLRAALATAGPLDLVRPFVQAGEEVGELLAEHQQGDEPFAARVRAAQRTAGEPPANARLTDRELAVLELLPSLMSSDDIAAALSVSRSTVKTHVQTIYSKLGVQSRRSAVQAARARGLL</sequence>
<dbReference type="CDD" id="cd06170">
    <property type="entry name" value="LuxR_C_like"/>
    <property type="match status" value="1"/>
</dbReference>
<dbReference type="Proteomes" id="UP001595909">
    <property type="component" value="Unassembled WGS sequence"/>
</dbReference>
<dbReference type="SUPFAM" id="SSF52540">
    <property type="entry name" value="P-loop containing nucleoside triphosphate hydrolases"/>
    <property type="match status" value="1"/>
</dbReference>
<evidence type="ECO:0000256" key="3">
    <source>
        <dbReference type="ARBA" id="ARBA00023163"/>
    </source>
</evidence>
<dbReference type="EMBL" id="JBHSIM010000049">
    <property type="protein sequence ID" value="MFC4835373.1"/>
    <property type="molecule type" value="Genomic_DNA"/>
</dbReference>
<keyword evidence="2" id="KW-0238">DNA-binding</keyword>
<dbReference type="SUPFAM" id="SSF46894">
    <property type="entry name" value="C-terminal effector domain of the bipartite response regulators"/>
    <property type="match status" value="1"/>
</dbReference>
<evidence type="ECO:0000313" key="5">
    <source>
        <dbReference type="EMBL" id="MFC4835373.1"/>
    </source>
</evidence>
<keyword evidence="1" id="KW-0805">Transcription regulation</keyword>
<dbReference type="InterPro" id="IPR059106">
    <property type="entry name" value="WHD_MalT"/>
</dbReference>
<protein>
    <submittedName>
        <fullName evidence="5">LuxR C-terminal-related transcriptional regulator</fullName>
    </submittedName>
</protein>
<gene>
    <name evidence="5" type="ORF">ACFPEL_23385</name>
</gene>
<evidence type="ECO:0000256" key="2">
    <source>
        <dbReference type="ARBA" id="ARBA00023125"/>
    </source>
</evidence>
<dbReference type="PANTHER" id="PTHR44688:SF16">
    <property type="entry name" value="DNA-BINDING TRANSCRIPTIONAL ACTIVATOR DEVR_DOSR"/>
    <property type="match status" value="1"/>
</dbReference>
<dbReference type="InterPro" id="IPR027417">
    <property type="entry name" value="P-loop_NTPase"/>
</dbReference>
<reference evidence="6" key="1">
    <citation type="journal article" date="2019" name="Int. J. Syst. Evol. Microbiol.">
        <title>The Global Catalogue of Microorganisms (GCM) 10K type strain sequencing project: providing services to taxonomists for standard genome sequencing and annotation.</title>
        <authorList>
            <consortium name="The Broad Institute Genomics Platform"/>
            <consortium name="The Broad Institute Genome Sequencing Center for Infectious Disease"/>
            <person name="Wu L."/>
            <person name="Ma J."/>
        </authorList>
    </citation>
    <scope>NUCLEOTIDE SEQUENCE [LARGE SCALE GENOMIC DNA]</scope>
    <source>
        <strain evidence="6">CCUG 50347</strain>
    </source>
</reference>
<proteinExistence type="predicted"/>
<keyword evidence="3" id="KW-0804">Transcription</keyword>
<evidence type="ECO:0000256" key="1">
    <source>
        <dbReference type="ARBA" id="ARBA00023015"/>
    </source>
</evidence>
<dbReference type="InterPro" id="IPR016032">
    <property type="entry name" value="Sig_transdc_resp-reg_C-effctor"/>
</dbReference>
<organism evidence="5 6">
    <name type="scientific">Actinomycetospora chibensis</name>
    <dbReference type="NCBI Taxonomy" id="663606"/>
    <lineage>
        <taxon>Bacteria</taxon>
        <taxon>Bacillati</taxon>
        <taxon>Actinomycetota</taxon>
        <taxon>Actinomycetes</taxon>
        <taxon>Pseudonocardiales</taxon>
        <taxon>Pseudonocardiaceae</taxon>
        <taxon>Actinomycetospora</taxon>
    </lineage>
</organism>